<dbReference type="Gene3D" id="3.20.100.10">
    <property type="entry name" value="mRNA triphosphatase Cet1-like"/>
    <property type="match status" value="1"/>
</dbReference>
<evidence type="ECO:0000256" key="9">
    <source>
        <dbReference type="SAM" id="MobiDB-lite"/>
    </source>
</evidence>
<reference evidence="11 12" key="1">
    <citation type="journal article" date="2023" name="Elife">
        <title>Identification of key yeast species and microbe-microbe interactions impacting larval growth of Drosophila in the wild.</title>
        <authorList>
            <person name="Mure A."/>
            <person name="Sugiura Y."/>
            <person name="Maeda R."/>
            <person name="Honda K."/>
            <person name="Sakurai N."/>
            <person name="Takahashi Y."/>
            <person name="Watada M."/>
            <person name="Katoh T."/>
            <person name="Gotoh A."/>
            <person name="Gotoh Y."/>
            <person name="Taniguchi I."/>
            <person name="Nakamura K."/>
            <person name="Hayashi T."/>
            <person name="Katayama T."/>
            <person name="Uemura T."/>
            <person name="Hattori Y."/>
        </authorList>
    </citation>
    <scope>NUCLEOTIDE SEQUENCE [LARGE SCALE GENOMIC DNA]</scope>
    <source>
        <strain evidence="11 12">PK-24</strain>
    </source>
</reference>
<comment type="cofactor">
    <cofactor evidence="1 8">
        <name>Mg(2+)</name>
        <dbReference type="ChEBI" id="CHEBI:18420"/>
    </cofactor>
</comment>
<dbReference type="PANTHER" id="PTHR28118:SF1">
    <property type="entry name" value="POLYNUCLEOTIDE 5'-TRIPHOSPHATASE CTL1-RELATED"/>
    <property type="match status" value="1"/>
</dbReference>
<feature type="domain" description="mRNA triphosphatase Cet1-like" evidence="10">
    <location>
        <begin position="238"/>
        <end position="469"/>
    </location>
</feature>
<name>A0AAV5R8K2_PICKL</name>
<feature type="compositionally biased region" description="Polar residues" evidence="9">
    <location>
        <begin position="67"/>
        <end position="83"/>
    </location>
</feature>
<feature type="region of interest" description="Disordered" evidence="9">
    <location>
        <begin position="1"/>
        <end position="188"/>
    </location>
</feature>
<dbReference type="GO" id="GO:0140818">
    <property type="term" value="F:mRNA 5'-triphosphate monophosphatase activity"/>
    <property type="evidence" value="ECO:0007669"/>
    <property type="project" value="UniProtKB-EC"/>
</dbReference>
<dbReference type="AlphaFoldDB" id="A0AAV5R8K2"/>
<feature type="compositionally biased region" description="Low complexity" evidence="9">
    <location>
        <begin position="103"/>
        <end position="112"/>
    </location>
</feature>
<keyword evidence="6 8" id="KW-0539">Nucleus</keyword>
<dbReference type="InterPro" id="IPR004206">
    <property type="entry name" value="mRNA_triPase_Cet1"/>
</dbReference>
<evidence type="ECO:0000313" key="11">
    <source>
        <dbReference type="EMBL" id="GMM47889.1"/>
    </source>
</evidence>
<dbReference type="SUPFAM" id="SSF55154">
    <property type="entry name" value="CYTH-like phosphatases"/>
    <property type="match status" value="1"/>
</dbReference>
<organism evidence="11 12">
    <name type="scientific">Pichia kluyveri</name>
    <name type="common">Yeast</name>
    <dbReference type="NCBI Taxonomy" id="36015"/>
    <lineage>
        <taxon>Eukaryota</taxon>
        <taxon>Fungi</taxon>
        <taxon>Dikarya</taxon>
        <taxon>Ascomycota</taxon>
        <taxon>Saccharomycotina</taxon>
        <taxon>Pichiomycetes</taxon>
        <taxon>Pichiales</taxon>
        <taxon>Pichiaceae</taxon>
        <taxon>Pichia</taxon>
    </lineage>
</organism>
<comment type="function">
    <text evidence="8">First step of mRNA capping. Converts the 5'-triphosphate end of a nascent mRNA chain into a diphosphate end.</text>
</comment>
<evidence type="ECO:0000256" key="3">
    <source>
        <dbReference type="ARBA" id="ARBA00006345"/>
    </source>
</evidence>
<keyword evidence="8" id="KW-0506">mRNA capping</keyword>
<keyword evidence="5 8" id="KW-0378">Hydrolase</keyword>
<evidence type="ECO:0000256" key="1">
    <source>
        <dbReference type="ARBA" id="ARBA00001946"/>
    </source>
</evidence>
<evidence type="ECO:0000256" key="8">
    <source>
        <dbReference type="RuleBase" id="RU367053"/>
    </source>
</evidence>
<keyword evidence="4 8" id="KW-0507">mRNA processing</keyword>
<comment type="subcellular location">
    <subcellularLocation>
        <location evidence="2 8">Nucleus</location>
    </subcellularLocation>
</comment>
<accession>A0AAV5R8K2</accession>
<evidence type="ECO:0000256" key="7">
    <source>
        <dbReference type="ARBA" id="ARBA00047740"/>
    </source>
</evidence>
<protein>
    <recommendedName>
        <fullName evidence="8">mRNA-capping enzyme subunit beta</fullName>
        <ecNumber evidence="8">3.6.1.74</ecNumber>
    </recommendedName>
    <alternativeName>
        <fullName evidence="8">mRNA 5'-phosphatase</fullName>
    </alternativeName>
    <alternativeName>
        <fullName evidence="8">mRNA 5'-triphosphate monophosphatase</fullName>
    </alternativeName>
</protein>
<dbReference type="GO" id="GO:0031533">
    <property type="term" value="C:mRNA capping enzyme complex"/>
    <property type="evidence" value="ECO:0007669"/>
    <property type="project" value="UniProtKB-UniRule"/>
</dbReference>
<proteinExistence type="inferred from homology"/>
<dbReference type="EMBL" id="BTGB01000009">
    <property type="protein sequence ID" value="GMM47889.1"/>
    <property type="molecule type" value="Genomic_DNA"/>
</dbReference>
<feature type="compositionally biased region" description="Polar residues" evidence="9">
    <location>
        <begin position="92"/>
        <end position="102"/>
    </location>
</feature>
<evidence type="ECO:0000256" key="6">
    <source>
        <dbReference type="ARBA" id="ARBA00023242"/>
    </source>
</evidence>
<dbReference type="Proteomes" id="UP001378960">
    <property type="component" value="Unassembled WGS sequence"/>
</dbReference>
<dbReference type="CDD" id="cd07470">
    <property type="entry name" value="CYTH-like_mRNA_RTPase"/>
    <property type="match status" value="1"/>
</dbReference>
<feature type="compositionally biased region" description="Acidic residues" evidence="9">
    <location>
        <begin position="13"/>
        <end position="22"/>
    </location>
</feature>
<dbReference type="InterPro" id="IPR033469">
    <property type="entry name" value="CYTH-like_dom_sf"/>
</dbReference>
<evidence type="ECO:0000256" key="2">
    <source>
        <dbReference type="ARBA" id="ARBA00004123"/>
    </source>
</evidence>
<evidence type="ECO:0000313" key="12">
    <source>
        <dbReference type="Proteomes" id="UP001378960"/>
    </source>
</evidence>
<dbReference type="InterPro" id="IPR037009">
    <property type="entry name" value="mRNA_triPase_Cet1_sf"/>
</dbReference>
<sequence length="511" mass="58408">MDLKNLISRTSDDEMQASDELNENAQPQPDLTKRASEPRLSIHNLMNNTSETAPPIPKPEEKEIEASNPTTEQRTAPFTNSNELGYKEEQPNNENIISPMQTLNASESLSEENASRIKKRNSISALTNEKDVEIPTTDTPPIPESLITKGNNNKHESIHKKIQKLEEIKKQPEVDSAPSDGKPRRYKTKPTWAQDYIPTINRVISSGRIIKQTTNADGSLGGISKLDIPSITGSIPRNDFNKLVTEWIWANVEGVKQDYLDVPNVQEYIEIELKLGNIWDKVRDARIQLPVNTECVVATDYVNQECFFKPGITLQNFNDTKTFMNKLIKEAAEQQQQGRGHANNKYITESSHVLDLIASDSRRNDKPISGRVSIDVKTKRKTNNITKQRISDLYLHFPNTLFDLRLSLSVELPNELNDAAFEIFKKRVTMEREKERISYIHQATFTKVDLTKVKEKNNRVPKYELELEINTPALLRSMDNVEDDPLYYMDLVQAFLDNGRIITRHLSQQRQ</sequence>
<keyword evidence="12" id="KW-1185">Reference proteome</keyword>
<gene>
    <name evidence="11" type="ORF">DAPK24_044870</name>
</gene>
<dbReference type="GO" id="GO:0006370">
    <property type="term" value="P:7-methylguanosine mRNA capping"/>
    <property type="evidence" value="ECO:0007669"/>
    <property type="project" value="UniProtKB-UniRule"/>
</dbReference>
<evidence type="ECO:0000256" key="4">
    <source>
        <dbReference type="ARBA" id="ARBA00022664"/>
    </source>
</evidence>
<comment type="caution">
    <text evidence="11">The sequence shown here is derived from an EMBL/GenBank/DDBJ whole genome shotgun (WGS) entry which is preliminary data.</text>
</comment>
<comment type="subunit">
    <text evidence="8">Heterodimer. The mRNA-capping enzyme is composed of two separate chains alpha and beta, respectively a mRNA guanylyltransferase and an mRNA 5'-triphosphate monophosphatase.</text>
</comment>
<dbReference type="EC" id="3.6.1.74" evidence="8"/>
<evidence type="ECO:0000259" key="10">
    <source>
        <dbReference type="Pfam" id="PF02940"/>
    </source>
</evidence>
<comment type="catalytic activity">
    <reaction evidence="7">
        <text>a 5'-end triphospho-ribonucleoside in mRNA + H2O = a 5'-end diphospho-ribonucleoside in mRNA + phosphate + H(+)</text>
        <dbReference type="Rhea" id="RHEA:67004"/>
        <dbReference type="Rhea" id="RHEA-COMP:17164"/>
        <dbReference type="Rhea" id="RHEA-COMP:17165"/>
        <dbReference type="ChEBI" id="CHEBI:15377"/>
        <dbReference type="ChEBI" id="CHEBI:15378"/>
        <dbReference type="ChEBI" id="CHEBI:43474"/>
        <dbReference type="ChEBI" id="CHEBI:167616"/>
        <dbReference type="ChEBI" id="CHEBI:167618"/>
        <dbReference type="EC" id="3.6.1.74"/>
    </reaction>
    <physiologicalReaction direction="left-to-right" evidence="7">
        <dbReference type="Rhea" id="RHEA:67005"/>
    </physiologicalReaction>
</comment>
<evidence type="ECO:0000256" key="5">
    <source>
        <dbReference type="ARBA" id="ARBA00022801"/>
    </source>
</evidence>
<dbReference type="PANTHER" id="PTHR28118">
    <property type="entry name" value="POLYNUCLEOTIDE 5'-TRIPHOSPHATASE-RELATED"/>
    <property type="match status" value="1"/>
</dbReference>
<dbReference type="GO" id="GO:0004651">
    <property type="term" value="F:polynucleotide 5'-phosphatase activity"/>
    <property type="evidence" value="ECO:0007669"/>
    <property type="project" value="UniProtKB-UniRule"/>
</dbReference>
<dbReference type="InterPro" id="IPR040343">
    <property type="entry name" value="Cet1/Ctl1"/>
</dbReference>
<dbReference type="Pfam" id="PF02940">
    <property type="entry name" value="mRNA_triPase"/>
    <property type="match status" value="1"/>
</dbReference>
<comment type="similarity">
    <text evidence="3 8">Belongs to the fungal TPase family.</text>
</comment>
<feature type="compositionally biased region" description="Basic and acidic residues" evidence="9">
    <location>
        <begin position="163"/>
        <end position="173"/>
    </location>
</feature>